<dbReference type="GO" id="GO:0097367">
    <property type="term" value="F:carbohydrate derivative binding"/>
    <property type="evidence" value="ECO:0007669"/>
    <property type="project" value="InterPro"/>
</dbReference>
<dbReference type="GO" id="GO:0003677">
    <property type="term" value="F:DNA binding"/>
    <property type="evidence" value="ECO:0007669"/>
    <property type="project" value="InterPro"/>
</dbReference>
<evidence type="ECO:0000313" key="2">
    <source>
        <dbReference type="EMBL" id="KPX81015.1"/>
    </source>
</evidence>
<evidence type="ECO:0000313" key="4">
    <source>
        <dbReference type="Proteomes" id="UP000050469"/>
    </source>
</evidence>
<feature type="domain" description="HTH rpiR-type" evidence="1">
    <location>
        <begin position="6"/>
        <end position="82"/>
    </location>
</feature>
<name>A0A0N8S151_PSEA0</name>
<dbReference type="RefSeq" id="WP_004668209.1">
    <property type="nucleotide sequence ID" value="NZ_LJQO01000029.1"/>
</dbReference>
<dbReference type="AlphaFoldDB" id="A0A0N8S151"/>
<dbReference type="InterPro" id="IPR047640">
    <property type="entry name" value="RpiR-like"/>
</dbReference>
<organism evidence="2 4">
    <name type="scientific">Pseudomonas amygdali pv. photiniae</name>
    <dbReference type="NCBI Taxonomy" id="251724"/>
    <lineage>
        <taxon>Bacteria</taxon>
        <taxon>Pseudomonadati</taxon>
        <taxon>Pseudomonadota</taxon>
        <taxon>Gammaproteobacteria</taxon>
        <taxon>Pseudomonadales</taxon>
        <taxon>Pseudomonadaceae</taxon>
        <taxon>Pseudomonas</taxon>
        <taxon>Pseudomonas amygdali</taxon>
    </lineage>
</organism>
<evidence type="ECO:0000313" key="3">
    <source>
        <dbReference type="EMBL" id="RMS50306.1"/>
    </source>
</evidence>
<dbReference type="SUPFAM" id="SSF46689">
    <property type="entry name" value="Homeodomain-like"/>
    <property type="match status" value="1"/>
</dbReference>
<proteinExistence type="predicted"/>
<comment type="caution">
    <text evidence="2">The sequence shown here is derived from an EMBL/GenBank/DDBJ whole genome shotgun (WGS) entry which is preliminary data.</text>
</comment>
<dbReference type="Proteomes" id="UP000050469">
    <property type="component" value="Unassembled WGS sequence"/>
</dbReference>
<gene>
    <name evidence="2" type="ORF">ALO53_03741</name>
    <name evidence="3" type="ORF">ALP66_01733</name>
</gene>
<evidence type="ECO:0000259" key="1">
    <source>
        <dbReference type="PROSITE" id="PS51071"/>
    </source>
</evidence>
<dbReference type="Proteomes" id="UP000270873">
    <property type="component" value="Unassembled WGS sequence"/>
</dbReference>
<dbReference type="PATRIC" id="fig|251724.3.peg.5241"/>
<dbReference type="InterPro" id="IPR009057">
    <property type="entry name" value="Homeodomain-like_sf"/>
</dbReference>
<reference evidence="3 5" key="2">
    <citation type="submission" date="2018-08" db="EMBL/GenBank/DDBJ databases">
        <title>Recombination of ecologically and evolutionarily significant loci maintains genetic cohesion in the Pseudomonas syringae species complex.</title>
        <authorList>
            <person name="Dillon M."/>
            <person name="Thakur S."/>
            <person name="Almeida R.N.D."/>
            <person name="Weir B.S."/>
            <person name="Guttman D.S."/>
        </authorList>
    </citation>
    <scope>NUCLEOTIDE SEQUENCE [LARGE SCALE GENOMIC DNA]</scope>
    <source>
        <strain evidence="3 5">ICMP 7847</strain>
    </source>
</reference>
<protein>
    <recommendedName>
        <fullName evidence="1">HTH rpiR-type domain-containing protein</fullName>
    </recommendedName>
</protein>
<dbReference type="PANTHER" id="PTHR30514:SF18">
    <property type="entry name" value="RPIR-FAMILY TRANSCRIPTIONAL REGULATOR"/>
    <property type="match status" value="1"/>
</dbReference>
<dbReference type="Pfam" id="PF01418">
    <property type="entry name" value="HTH_6"/>
    <property type="match status" value="1"/>
</dbReference>
<dbReference type="Gene3D" id="3.40.50.10490">
    <property type="entry name" value="Glucose-6-phosphate isomerase like protein, domain 1"/>
    <property type="match status" value="1"/>
</dbReference>
<reference evidence="2 4" key="1">
    <citation type="submission" date="2015-09" db="EMBL/GenBank/DDBJ databases">
        <title>Genome announcement of multiple Pseudomonas syringae strains.</title>
        <authorList>
            <person name="Thakur S."/>
            <person name="Wang P.W."/>
            <person name="Gong Y."/>
            <person name="Weir B.S."/>
            <person name="Guttman D.S."/>
        </authorList>
    </citation>
    <scope>NUCLEOTIDE SEQUENCE [LARGE SCALE GENOMIC DNA]</scope>
    <source>
        <strain evidence="2 4">ICMP7840</strain>
    </source>
</reference>
<dbReference type="PROSITE" id="PS51071">
    <property type="entry name" value="HTH_RPIR"/>
    <property type="match status" value="1"/>
</dbReference>
<accession>A0A0N8S151</accession>
<dbReference type="PANTHER" id="PTHR30514">
    <property type="entry name" value="GLUCOKINASE"/>
    <property type="match status" value="1"/>
</dbReference>
<sequence length="286" mass="32057">MATEKNSFLQLLEQNTSRMSPTGKRIASYLLGNPERLPFESADSIAKQTSTSGVSVGRFFRSLGYRNIDDVKKSLSGEPSASWLITDRVSAFRAESIKADALDRSLNREIEALRHAYGLARSTTFTDIVKRIHEADAVFIVGIQSTRGTLTTFHSHLEYIRPKVYYVDGLSGTYAESLNSGFENPYAIISDCRAYSRMTRTFCKVAVDNNLPLALITDLQCPWARDYPLDLLQLKTDVGQFWDSTAPLACLLNLIVSAVAEKYGDRLDERSARNRQLQKAFGQFED</sequence>
<dbReference type="GO" id="GO:0003700">
    <property type="term" value="F:DNA-binding transcription factor activity"/>
    <property type="evidence" value="ECO:0007669"/>
    <property type="project" value="InterPro"/>
</dbReference>
<evidence type="ECO:0000313" key="5">
    <source>
        <dbReference type="Proteomes" id="UP000270873"/>
    </source>
</evidence>
<dbReference type="InterPro" id="IPR000281">
    <property type="entry name" value="HTH_RpiR"/>
</dbReference>
<dbReference type="EMBL" id="LJQO01000029">
    <property type="protein sequence ID" value="KPX81015.1"/>
    <property type="molecule type" value="Genomic_DNA"/>
</dbReference>
<dbReference type="Gene3D" id="1.10.10.10">
    <property type="entry name" value="Winged helix-like DNA-binding domain superfamily/Winged helix DNA-binding domain"/>
    <property type="match status" value="1"/>
</dbReference>
<dbReference type="InterPro" id="IPR036388">
    <property type="entry name" value="WH-like_DNA-bd_sf"/>
</dbReference>
<dbReference type="EMBL" id="RBSP01000288">
    <property type="protein sequence ID" value="RMS50306.1"/>
    <property type="molecule type" value="Genomic_DNA"/>
</dbReference>